<evidence type="ECO:0000313" key="11">
    <source>
        <dbReference type="Proteomes" id="UP000276985"/>
    </source>
</evidence>
<dbReference type="GO" id="GO:0016787">
    <property type="term" value="F:hydrolase activity"/>
    <property type="evidence" value="ECO:0007669"/>
    <property type="project" value="UniProtKB-KW"/>
</dbReference>
<dbReference type="InterPro" id="IPR003615">
    <property type="entry name" value="HNH_nuc"/>
</dbReference>
<dbReference type="Pfam" id="PF21431">
    <property type="entry name" value="Col-Pyo_DNase"/>
    <property type="match status" value="1"/>
</dbReference>
<dbReference type="SUPFAM" id="SSF54060">
    <property type="entry name" value="His-Me finger endonucleases"/>
    <property type="match status" value="1"/>
</dbReference>
<dbReference type="InterPro" id="IPR016128">
    <property type="entry name" value="Pyosin/cloacin_T_dom"/>
</dbReference>
<dbReference type="RefSeq" id="WP_020750752.1">
    <property type="nucleotide sequence ID" value="NZ_CAADNE010000558.1"/>
</dbReference>
<keyword evidence="2" id="KW-0929">Antimicrobial</keyword>
<keyword evidence="7" id="KW-0078">Bacteriocin</keyword>
<evidence type="ECO:0000256" key="3">
    <source>
        <dbReference type="ARBA" id="ARBA00022722"/>
    </source>
</evidence>
<dbReference type="Pfam" id="PF06958">
    <property type="entry name" value="Pyocin_S"/>
    <property type="match status" value="1"/>
</dbReference>
<dbReference type="InterPro" id="IPR036302">
    <property type="entry name" value="Pyosin/cloacin_T_dom_sf"/>
</dbReference>
<dbReference type="EMBL" id="RXTL01000035">
    <property type="protein sequence ID" value="RTS41628.1"/>
    <property type="molecule type" value="Genomic_DNA"/>
</dbReference>
<keyword evidence="3" id="KW-0540">Nuclease</keyword>
<feature type="region of interest" description="Disordered" evidence="8">
    <location>
        <begin position="1"/>
        <end position="32"/>
    </location>
</feature>
<dbReference type="Gene3D" id="3.90.540.10">
    <property type="entry name" value="Colicin/pyocin, DNase domain"/>
    <property type="match status" value="1"/>
</dbReference>
<dbReference type="SUPFAM" id="SSF69369">
    <property type="entry name" value="Cloacin translocation domain"/>
    <property type="match status" value="1"/>
</dbReference>
<dbReference type="GO" id="GO:0031640">
    <property type="term" value="P:killing of cells of another organism"/>
    <property type="evidence" value="ECO:0007669"/>
    <property type="project" value="UniProtKB-KW"/>
</dbReference>
<evidence type="ECO:0000256" key="6">
    <source>
        <dbReference type="ARBA" id="ARBA00023022"/>
    </source>
</evidence>
<keyword evidence="6" id="KW-0044">Antibiotic</keyword>
<evidence type="ECO:0000256" key="8">
    <source>
        <dbReference type="SAM" id="MobiDB-lite"/>
    </source>
</evidence>
<evidence type="ECO:0000256" key="7">
    <source>
        <dbReference type="ARBA" id="ARBA00023048"/>
    </source>
</evidence>
<comment type="similarity">
    <text evidence="1">Belongs to the colicin/pyosin nuclease family.</text>
</comment>
<evidence type="ECO:0000313" key="10">
    <source>
        <dbReference type="EMBL" id="RTS41628.1"/>
    </source>
</evidence>
<feature type="domain" description="Pyosin/cloacin translocation" evidence="9">
    <location>
        <begin position="169"/>
        <end position="287"/>
    </location>
</feature>
<proteinExistence type="inferred from homology"/>
<keyword evidence="4" id="KW-0255">Endonuclease</keyword>
<dbReference type="InterPro" id="IPR037146">
    <property type="entry name" value="Colicin/pyocin_DNase_dom_sf"/>
</dbReference>
<dbReference type="GO" id="GO:0004519">
    <property type="term" value="F:endonuclease activity"/>
    <property type="evidence" value="ECO:0007669"/>
    <property type="project" value="UniProtKB-KW"/>
</dbReference>
<sequence>MSGYVPNNRNERPAPKPEAYNGDFDRQPARPLVADAQPETPRQKLQQSGCVFAKSCSLPDGVIDHRQPGNFIPLESLKTYGEWAVLATGSAIAATGTPLQLVGGSSSGTALATRLGGSIALGLAEGTATAGVMAGTALGSIAMLLPNNSLSPDSAYYTSEQYAALDMGRTRARLNIKHLPDGSVDVYGFYTGGKASWETVPVIAAFPRGDQFVADIGQGVELIWTPAADPNEVLGIPALEGAPALPAVWVYPPTEKSDQILVNPVHPPEYQDAIIWFPSTDIQPIYIALSLRDEPGVVTGQGQEVTGIWLADAGRELGAPVPSQIADQLRGRRFNSFDDFRRAFWTAVGSDPVLSGQFNERNAKDMAKGFSPVAPSTEHAGKRRAYELHHIEAISEGGAVYDVDNLGVTTPKHHIGLHKKG</sequence>
<evidence type="ECO:0000256" key="5">
    <source>
        <dbReference type="ARBA" id="ARBA00022801"/>
    </source>
</evidence>
<gene>
    <name evidence="10" type="ORF">DY940_26290</name>
</gene>
<evidence type="ECO:0000256" key="4">
    <source>
        <dbReference type="ARBA" id="ARBA00022759"/>
    </source>
</evidence>
<evidence type="ECO:0000256" key="1">
    <source>
        <dbReference type="ARBA" id="ARBA00006811"/>
    </source>
</evidence>
<dbReference type="Proteomes" id="UP000276985">
    <property type="component" value="Unassembled WGS sequence"/>
</dbReference>
<dbReference type="InterPro" id="IPR044925">
    <property type="entry name" value="His-Me_finger_sf"/>
</dbReference>
<evidence type="ECO:0000256" key="2">
    <source>
        <dbReference type="ARBA" id="ARBA00022529"/>
    </source>
</evidence>
<comment type="caution">
    <text evidence="10">The sequence shown here is derived from an EMBL/GenBank/DDBJ whole genome shotgun (WGS) entry which is preliminary data.</text>
</comment>
<dbReference type="CDD" id="cd00085">
    <property type="entry name" value="HNHc"/>
    <property type="match status" value="1"/>
</dbReference>
<protein>
    <submittedName>
        <fullName evidence="10">Pyocin</fullName>
    </submittedName>
</protein>
<organism evidence="10 11">
    <name type="scientific">Pseudomonas aeruginosa</name>
    <dbReference type="NCBI Taxonomy" id="287"/>
    <lineage>
        <taxon>Bacteria</taxon>
        <taxon>Pseudomonadati</taxon>
        <taxon>Pseudomonadota</taxon>
        <taxon>Gammaproteobacteria</taxon>
        <taxon>Pseudomonadales</taxon>
        <taxon>Pseudomonadaceae</taxon>
        <taxon>Pseudomonas</taxon>
    </lineage>
</organism>
<dbReference type="AlphaFoldDB" id="A0ABD7JWF7"/>
<keyword evidence="5" id="KW-0378">Hydrolase</keyword>
<evidence type="ECO:0000259" key="9">
    <source>
        <dbReference type="Pfam" id="PF06958"/>
    </source>
</evidence>
<dbReference type="GO" id="GO:0042742">
    <property type="term" value="P:defense response to bacterium"/>
    <property type="evidence" value="ECO:0007669"/>
    <property type="project" value="UniProtKB-KW"/>
</dbReference>
<accession>A0ABD7JWF7</accession>
<reference evidence="10 11" key="1">
    <citation type="submission" date="2018-12" db="EMBL/GenBank/DDBJ databases">
        <title>Pseudomonas aeruginosa Diversity Panel.</title>
        <authorList>
            <person name="Snesrud E."/>
            <person name="Mcgann P."/>
        </authorList>
    </citation>
    <scope>NUCLEOTIDE SEQUENCE [LARGE SCALE GENOMIC DNA]</scope>
    <source>
        <strain evidence="10 11">MRSN6241</strain>
    </source>
</reference>
<name>A0ABD7JWF7_PSEAI</name>